<dbReference type="EMBL" id="SNYC01000003">
    <property type="protein sequence ID" value="TDQ11330.1"/>
    <property type="molecule type" value="Genomic_DNA"/>
</dbReference>
<evidence type="ECO:0000313" key="1">
    <source>
        <dbReference type="EMBL" id="TDQ11330.1"/>
    </source>
</evidence>
<dbReference type="Proteomes" id="UP000295620">
    <property type="component" value="Unassembled WGS sequence"/>
</dbReference>
<dbReference type="RefSeq" id="WP_133574411.1">
    <property type="nucleotide sequence ID" value="NZ_SNYC01000003.1"/>
</dbReference>
<reference evidence="1 2" key="1">
    <citation type="submission" date="2019-03" db="EMBL/GenBank/DDBJ databases">
        <title>Genomic Encyclopedia of Archaeal and Bacterial Type Strains, Phase II (KMG-II): from individual species to whole genera.</title>
        <authorList>
            <person name="Goeker M."/>
        </authorList>
    </citation>
    <scope>NUCLEOTIDE SEQUENCE [LARGE SCALE GENOMIC DNA]</scope>
    <source>
        <strain evidence="1 2">DSM 19035</strain>
    </source>
</reference>
<gene>
    <name evidence="1" type="ORF">ATK78_0448</name>
</gene>
<dbReference type="OrthoDB" id="769648at2"/>
<name>A0A4R6T1H4_9SPHI</name>
<keyword evidence="2" id="KW-1185">Reference proteome</keyword>
<proteinExistence type="predicted"/>
<sequence>MKLSASERRKMPKKYKIEECLNRMNIREYKEARRILPGLIGKCINTLNNYRDILEDGNEEIPYGIGITLERFFGLETGKLSNIKIESRHYLEIFKEETHKKRS</sequence>
<accession>A0A4R6T1H4</accession>
<comment type="caution">
    <text evidence="1">The sequence shown here is derived from an EMBL/GenBank/DDBJ whole genome shotgun (WGS) entry which is preliminary data.</text>
</comment>
<evidence type="ECO:0000313" key="2">
    <source>
        <dbReference type="Proteomes" id="UP000295620"/>
    </source>
</evidence>
<organism evidence="1 2">
    <name type="scientific">Pedobacter metabolipauper</name>
    <dbReference type="NCBI Taxonomy" id="425513"/>
    <lineage>
        <taxon>Bacteria</taxon>
        <taxon>Pseudomonadati</taxon>
        <taxon>Bacteroidota</taxon>
        <taxon>Sphingobacteriia</taxon>
        <taxon>Sphingobacteriales</taxon>
        <taxon>Sphingobacteriaceae</taxon>
        <taxon>Pedobacter</taxon>
    </lineage>
</organism>
<protein>
    <submittedName>
        <fullName evidence="1">Uncharacterized protein</fullName>
    </submittedName>
</protein>
<dbReference type="AlphaFoldDB" id="A0A4R6T1H4"/>